<dbReference type="EMBL" id="CP130613">
    <property type="protein sequence ID" value="WKW13701.1"/>
    <property type="molecule type" value="Genomic_DNA"/>
</dbReference>
<dbReference type="Gene3D" id="3.30.70.2970">
    <property type="entry name" value="Protein of unknown function (DUF541), domain 2"/>
    <property type="match status" value="1"/>
</dbReference>
<dbReference type="PANTHER" id="PTHR34387">
    <property type="entry name" value="SLR1258 PROTEIN"/>
    <property type="match status" value="1"/>
</dbReference>
<protein>
    <submittedName>
        <fullName evidence="3">SIMPL domain-containing protein</fullName>
    </submittedName>
</protein>
<evidence type="ECO:0000313" key="3">
    <source>
        <dbReference type="EMBL" id="WKW13701.1"/>
    </source>
</evidence>
<evidence type="ECO:0000256" key="1">
    <source>
        <dbReference type="SAM" id="SignalP"/>
    </source>
</evidence>
<accession>A0AA49JRT3</accession>
<proteinExistence type="predicted"/>
<dbReference type="AlphaFoldDB" id="A0AA49JXC3"/>
<evidence type="ECO:0000313" key="2">
    <source>
        <dbReference type="EMBL" id="WKW10792.1"/>
    </source>
</evidence>
<dbReference type="RefSeq" id="WP_367886503.1">
    <property type="nucleotide sequence ID" value="NZ_CP130612.1"/>
</dbReference>
<keyword evidence="1" id="KW-0732">Signal</keyword>
<dbReference type="Proteomes" id="UP001229955">
    <property type="component" value="Chromosome"/>
</dbReference>
<dbReference type="GO" id="GO:0006974">
    <property type="term" value="P:DNA damage response"/>
    <property type="evidence" value="ECO:0007669"/>
    <property type="project" value="TreeGrafter"/>
</dbReference>
<gene>
    <name evidence="2" type="ORF">Strain138_000023</name>
    <name evidence="3" type="ORF">Strain318_000023</name>
</gene>
<dbReference type="Gene3D" id="3.30.110.170">
    <property type="entry name" value="Protein of unknown function (DUF541), domain 1"/>
    <property type="match status" value="1"/>
</dbReference>
<organism evidence="3 4">
    <name type="scientific">Pseudogemmatithrix spongiicola</name>
    <dbReference type="NCBI Taxonomy" id="3062599"/>
    <lineage>
        <taxon>Bacteria</taxon>
        <taxon>Pseudomonadati</taxon>
        <taxon>Gemmatimonadota</taxon>
        <taxon>Gemmatimonadia</taxon>
        <taxon>Gemmatimonadales</taxon>
        <taxon>Gemmatimonadaceae</taxon>
        <taxon>Pseudogemmatithrix</taxon>
    </lineage>
</organism>
<dbReference type="InterPro" id="IPR007497">
    <property type="entry name" value="SIMPL/DUF541"/>
</dbReference>
<dbReference type="Pfam" id="PF04402">
    <property type="entry name" value="SIMPL"/>
    <property type="match status" value="1"/>
</dbReference>
<keyword evidence="4" id="KW-1185">Reference proteome</keyword>
<feature type="chain" id="PRO_5041329814" evidence="1">
    <location>
        <begin position="32"/>
        <end position="252"/>
    </location>
</feature>
<dbReference type="InterPro" id="IPR052022">
    <property type="entry name" value="26kDa_periplasmic_antigen"/>
</dbReference>
<dbReference type="PANTHER" id="PTHR34387:SF1">
    <property type="entry name" value="PERIPLASMIC IMMUNOGENIC PROTEIN"/>
    <property type="match status" value="1"/>
</dbReference>
<dbReference type="EMBL" id="CP130612">
    <property type="protein sequence ID" value="WKW10792.1"/>
    <property type="molecule type" value="Genomic_DNA"/>
</dbReference>
<sequence length="252" mass="26106">MCSSILRATRVNAALFAVVAVVALWPASTQAQTASQRAEAEVIPSLTVSGQASVSIAPDRAEMGVAVESRARTAAQAASDNARIQSSVLDALRRLGVTGAQVQTRSVQVSPEFQYPREGGRPTLTGYVARNEIQVTLSDLTKIGPVLDAALGQGATQISGPHFTLANPDSARREALDAAVRKALADAQVMARAAGVRVGRILEMSSGGSPGAPEFARPVVMMRAAADAAPTPIEAGLITIEASVQLRVAIFP</sequence>
<feature type="signal peptide" evidence="1">
    <location>
        <begin position="1"/>
        <end position="31"/>
    </location>
</feature>
<evidence type="ECO:0000313" key="4">
    <source>
        <dbReference type="Proteomes" id="UP001229955"/>
    </source>
</evidence>
<accession>A0AA49JXC3</accession>
<reference evidence="3" key="1">
    <citation type="submission" date="2023-07" db="EMBL/GenBank/DDBJ databases">
        <authorList>
            <person name="Haufschild T."/>
            <person name="Kallscheuer N."/>
            <person name="Hammer J."/>
            <person name="Kohn T."/>
            <person name="Kabuu M."/>
            <person name="Jogler M."/>
            <person name="Wohfarth N."/>
            <person name="Heuer A."/>
            <person name="Rohde M."/>
            <person name="van Teeseling M.C.F."/>
            <person name="Jogler C."/>
        </authorList>
    </citation>
    <scope>NUCLEOTIDE SEQUENCE</scope>
    <source>
        <strain evidence="2">Strain 138</strain>
        <strain evidence="3">Strain 318</strain>
    </source>
</reference>
<dbReference type="KEGG" id="pspc:Strain318_000023"/>
<name>A0AA49JXC3_9BACT</name>